<feature type="compositionally biased region" description="Acidic residues" evidence="4">
    <location>
        <begin position="382"/>
        <end position="398"/>
    </location>
</feature>
<gene>
    <name evidence="6" type="ORF">MVEN_02304600</name>
</gene>
<dbReference type="EMBL" id="JACAZI010000027">
    <property type="protein sequence ID" value="KAF7334000.1"/>
    <property type="molecule type" value="Genomic_DNA"/>
</dbReference>
<dbReference type="Pfam" id="PF00271">
    <property type="entry name" value="Helicase_C"/>
    <property type="match status" value="1"/>
</dbReference>
<evidence type="ECO:0000256" key="2">
    <source>
        <dbReference type="ARBA" id="ARBA00034617"/>
    </source>
</evidence>
<feature type="domain" description="Helicase C-terminal" evidence="5">
    <location>
        <begin position="31"/>
        <end position="221"/>
    </location>
</feature>
<evidence type="ECO:0000313" key="6">
    <source>
        <dbReference type="EMBL" id="KAF7334000.1"/>
    </source>
</evidence>
<proteinExistence type="inferred from homology"/>
<name>A0A8H7CE87_9AGAR</name>
<dbReference type="SMART" id="SM00490">
    <property type="entry name" value="HELICc"/>
    <property type="match status" value="1"/>
</dbReference>
<dbReference type="SUPFAM" id="SSF52540">
    <property type="entry name" value="P-loop containing nucleoside triphosphate hydrolases"/>
    <property type="match status" value="1"/>
</dbReference>
<accession>A0A8H7CE87</accession>
<keyword evidence="6" id="KW-0378">Hydrolase</keyword>
<evidence type="ECO:0000256" key="3">
    <source>
        <dbReference type="ARBA" id="ARBA00034808"/>
    </source>
</evidence>
<dbReference type="OrthoDB" id="5952536at2759"/>
<sequence length="406" mass="46072">MPSYIHRTIKQSLGFSSNSLDIRVSINRPNLIYATHRLIDGRHNKRNLDCIIPNPFHPLMRLPSLLVLHGVKSETCDYAQYLNSLLLPVFRNLGICAHYHSDMSPEYLEQTYNSFARPEGTVLILHATSGAGEGLDVPEIDGVINYSLPEKVTMRFQWEGRAGRSTTHDAFALTMIEPWVFDMDLSNAVDDKDDPDQPLLHEGLKKRNPRKQERIGTASVHLARCLGCKREAYVQFFEDASEEALEFTCRWCCDGHPGNGFALSKLFLGPVYEGEEVRAATKRKRAKYRPVKQRAKLVELLTNWVSEVHRSDELRFLRPPSFILDGIALKTLSMAPSSSVTSSGSITSILKQSDEWDEIYAEPVFKIIRGYDCKIAKKGVDEDQEDENENDDESESEDPPMKRVKL</sequence>
<keyword evidence="6" id="KW-0547">Nucleotide-binding</keyword>
<dbReference type="GO" id="GO:0005694">
    <property type="term" value="C:chromosome"/>
    <property type="evidence" value="ECO:0007669"/>
    <property type="project" value="TreeGrafter"/>
</dbReference>
<evidence type="ECO:0000256" key="4">
    <source>
        <dbReference type="SAM" id="MobiDB-lite"/>
    </source>
</evidence>
<organism evidence="6 7">
    <name type="scientific">Mycena venus</name>
    <dbReference type="NCBI Taxonomy" id="2733690"/>
    <lineage>
        <taxon>Eukaryota</taxon>
        <taxon>Fungi</taxon>
        <taxon>Dikarya</taxon>
        <taxon>Basidiomycota</taxon>
        <taxon>Agaricomycotina</taxon>
        <taxon>Agaricomycetes</taxon>
        <taxon>Agaricomycetidae</taxon>
        <taxon>Agaricales</taxon>
        <taxon>Marasmiineae</taxon>
        <taxon>Mycenaceae</taxon>
        <taxon>Mycena</taxon>
    </lineage>
</organism>
<comment type="catalytic activity">
    <reaction evidence="2">
        <text>Couples ATP hydrolysis with the unwinding of duplex DNA by translocating in the 3'-5' direction.</text>
        <dbReference type="EC" id="5.6.2.4"/>
    </reaction>
</comment>
<dbReference type="InterPro" id="IPR027417">
    <property type="entry name" value="P-loop_NTPase"/>
</dbReference>
<dbReference type="GO" id="GO:0005737">
    <property type="term" value="C:cytoplasm"/>
    <property type="evidence" value="ECO:0007669"/>
    <property type="project" value="TreeGrafter"/>
</dbReference>
<dbReference type="GO" id="GO:0043138">
    <property type="term" value="F:3'-5' DNA helicase activity"/>
    <property type="evidence" value="ECO:0007669"/>
    <property type="project" value="UniProtKB-EC"/>
</dbReference>
<keyword evidence="7" id="KW-1185">Reference proteome</keyword>
<dbReference type="PANTHER" id="PTHR13710">
    <property type="entry name" value="DNA HELICASE RECQ FAMILY MEMBER"/>
    <property type="match status" value="1"/>
</dbReference>
<feature type="compositionally biased region" description="Basic and acidic residues" evidence="4">
    <location>
        <begin position="202"/>
        <end position="212"/>
    </location>
</feature>
<dbReference type="AlphaFoldDB" id="A0A8H7CE87"/>
<evidence type="ECO:0000259" key="5">
    <source>
        <dbReference type="PROSITE" id="PS51194"/>
    </source>
</evidence>
<dbReference type="EC" id="5.6.2.4" evidence="3"/>
<comment type="caution">
    <text evidence="6">The sequence shown here is derived from an EMBL/GenBank/DDBJ whole genome shotgun (WGS) entry which is preliminary data.</text>
</comment>
<dbReference type="GO" id="GO:0009378">
    <property type="term" value="F:four-way junction helicase activity"/>
    <property type="evidence" value="ECO:0007669"/>
    <property type="project" value="TreeGrafter"/>
</dbReference>
<dbReference type="Gene3D" id="3.40.50.300">
    <property type="entry name" value="P-loop containing nucleotide triphosphate hydrolases"/>
    <property type="match status" value="1"/>
</dbReference>
<comment type="similarity">
    <text evidence="1">Belongs to the helicase family. RecQ subfamily.</text>
</comment>
<feature type="region of interest" description="Disordered" evidence="4">
    <location>
        <begin position="192"/>
        <end position="212"/>
    </location>
</feature>
<dbReference type="InterPro" id="IPR001650">
    <property type="entry name" value="Helicase_C-like"/>
</dbReference>
<dbReference type="GO" id="GO:0000724">
    <property type="term" value="P:double-strand break repair via homologous recombination"/>
    <property type="evidence" value="ECO:0007669"/>
    <property type="project" value="TreeGrafter"/>
</dbReference>
<evidence type="ECO:0000313" key="7">
    <source>
        <dbReference type="Proteomes" id="UP000620124"/>
    </source>
</evidence>
<keyword evidence="6" id="KW-0067">ATP-binding</keyword>
<keyword evidence="6" id="KW-0347">Helicase</keyword>
<protein>
    <recommendedName>
        <fullName evidence="3">DNA 3'-5' helicase</fullName>
        <ecNumber evidence="3">5.6.2.4</ecNumber>
    </recommendedName>
</protein>
<dbReference type="PROSITE" id="PS51194">
    <property type="entry name" value="HELICASE_CTER"/>
    <property type="match status" value="1"/>
</dbReference>
<dbReference type="Proteomes" id="UP000620124">
    <property type="component" value="Unassembled WGS sequence"/>
</dbReference>
<dbReference type="GO" id="GO:0005634">
    <property type="term" value="C:nucleus"/>
    <property type="evidence" value="ECO:0007669"/>
    <property type="project" value="TreeGrafter"/>
</dbReference>
<feature type="region of interest" description="Disordered" evidence="4">
    <location>
        <begin position="379"/>
        <end position="406"/>
    </location>
</feature>
<reference evidence="6" key="1">
    <citation type="submission" date="2020-05" db="EMBL/GenBank/DDBJ databases">
        <title>Mycena genomes resolve the evolution of fungal bioluminescence.</title>
        <authorList>
            <person name="Tsai I.J."/>
        </authorList>
    </citation>
    <scope>NUCLEOTIDE SEQUENCE</scope>
    <source>
        <strain evidence="6">CCC161011</strain>
    </source>
</reference>
<evidence type="ECO:0000256" key="1">
    <source>
        <dbReference type="ARBA" id="ARBA00005446"/>
    </source>
</evidence>
<dbReference type="PANTHER" id="PTHR13710:SF108">
    <property type="entry name" value="ATP-DEPENDENT DNA HELICASE Q4"/>
    <property type="match status" value="1"/>
</dbReference>